<name>A0AAX3DWQ2_RHOPL</name>
<comment type="function">
    <text evidence="3">Required for maturation of urease via the functional incorporation of the urease nickel metallocenter.</text>
</comment>
<dbReference type="Proteomes" id="UP001163166">
    <property type="component" value="Chromosome"/>
</dbReference>
<keyword evidence="3" id="KW-0996">Nickel insertion</keyword>
<dbReference type="GO" id="GO:0005737">
    <property type="term" value="C:cytoplasm"/>
    <property type="evidence" value="ECO:0007669"/>
    <property type="project" value="UniProtKB-SubCell"/>
</dbReference>
<dbReference type="AlphaFoldDB" id="A0AAX3DWQ2"/>
<comment type="subcellular location">
    <subcellularLocation>
        <location evidence="3">Cytoplasm</location>
    </subcellularLocation>
</comment>
<dbReference type="HAMAP" id="MF_01384">
    <property type="entry name" value="UreD"/>
    <property type="match status" value="1"/>
</dbReference>
<evidence type="ECO:0000256" key="3">
    <source>
        <dbReference type="HAMAP-Rule" id="MF_01384"/>
    </source>
</evidence>
<accession>A0AAX3DWQ2</accession>
<keyword evidence="2 3" id="KW-0143">Chaperone</keyword>
<dbReference type="GO" id="GO:0016151">
    <property type="term" value="F:nickel cation binding"/>
    <property type="evidence" value="ECO:0007669"/>
    <property type="project" value="UniProtKB-UniRule"/>
</dbReference>
<dbReference type="EMBL" id="CP076676">
    <property type="protein sequence ID" value="UYO38676.1"/>
    <property type="molecule type" value="Genomic_DNA"/>
</dbReference>
<keyword evidence="3" id="KW-0963">Cytoplasm</keyword>
<reference evidence="4" key="1">
    <citation type="journal article" date="2022" name="Biol. Control">
        <title>In silico genomic analysis of Rhodopseudomonas palustris strains revealed potential biocontrol agents and crop yield enhancers.</title>
        <authorList>
            <person name="Surachat K."/>
            <person name="Kantachote D."/>
            <person name="Deachamag P."/>
            <person name="Wonglapsuwan M."/>
        </authorList>
    </citation>
    <scope>NUCLEOTIDE SEQUENCE</scope>
    <source>
        <strain evidence="4">TLS06</strain>
    </source>
</reference>
<sequence>MIATDTSLITSQTFAANRAVGEVAVEVRADGGVTRRGPVHEAGSLRVRFPSPEQQGLSAVLVNTAGGVAGGDRFSISLDVQADARLTLTTAAAEKVYRSHGPAAQLDITLKVASGGHLAWLPQETILFDQARAERRIDIELADDASLLLSEMVIFGRSAMGETMQHGRFVDRWRMRRGGKLLFAETVRLDGEIGALLARPAVAKAGVAIGTALIVPGDAALVERLREAADTFGAEVGISAWNGFAMARFCAQNAAKLRADMMTVLGRAAGRALPRLWLS</sequence>
<comment type="similarity">
    <text evidence="1 3">Belongs to the UreD family.</text>
</comment>
<dbReference type="PANTHER" id="PTHR33643:SF1">
    <property type="entry name" value="UREASE ACCESSORY PROTEIN D"/>
    <property type="match status" value="1"/>
</dbReference>
<protein>
    <recommendedName>
        <fullName evidence="3">Urease accessory protein UreD</fullName>
    </recommendedName>
</protein>
<organism evidence="4 5">
    <name type="scientific">Rhodopseudomonas palustris</name>
    <dbReference type="NCBI Taxonomy" id="1076"/>
    <lineage>
        <taxon>Bacteria</taxon>
        <taxon>Pseudomonadati</taxon>
        <taxon>Pseudomonadota</taxon>
        <taxon>Alphaproteobacteria</taxon>
        <taxon>Hyphomicrobiales</taxon>
        <taxon>Nitrobacteraceae</taxon>
        <taxon>Rhodopseudomonas</taxon>
    </lineage>
</organism>
<dbReference type="RefSeq" id="WP_264074219.1">
    <property type="nucleotide sequence ID" value="NZ_CP076676.1"/>
</dbReference>
<dbReference type="InterPro" id="IPR002669">
    <property type="entry name" value="UreD"/>
</dbReference>
<gene>
    <name evidence="3" type="primary">ureD</name>
    <name evidence="4" type="ORF">KQX62_18425</name>
</gene>
<evidence type="ECO:0000313" key="4">
    <source>
        <dbReference type="EMBL" id="UYO38676.1"/>
    </source>
</evidence>
<dbReference type="Pfam" id="PF01774">
    <property type="entry name" value="UreD"/>
    <property type="match status" value="1"/>
</dbReference>
<dbReference type="PANTHER" id="PTHR33643">
    <property type="entry name" value="UREASE ACCESSORY PROTEIN D"/>
    <property type="match status" value="1"/>
</dbReference>
<evidence type="ECO:0000256" key="1">
    <source>
        <dbReference type="ARBA" id="ARBA00007177"/>
    </source>
</evidence>
<evidence type="ECO:0000313" key="5">
    <source>
        <dbReference type="Proteomes" id="UP001163166"/>
    </source>
</evidence>
<proteinExistence type="inferred from homology"/>
<evidence type="ECO:0000256" key="2">
    <source>
        <dbReference type="ARBA" id="ARBA00023186"/>
    </source>
</evidence>
<comment type="subunit">
    <text evidence="3">UreD, UreF and UreG form a complex that acts as a GTP-hydrolysis-dependent molecular chaperone, activating the urease apoprotein by helping to assemble the nickel containing metallocenter of UreC. The UreE protein probably delivers the nickel.</text>
</comment>